<sequence length="341" mass="40934">MIKSKITVLMPVFNSEQYLEKAIESILDQNYSNIEFLIINDGSTDQSEEIIKSYDDNRIRLVNNKKNMGLPCSLNKGMKIAETKYLARMDSDDISKPNRLSEQFSFMEKNTECGIVGTWAKKIYEKNNLRRIVEKNIMKRPTKFSDIKANLLFGNPLIHPSVMMNLKKMKKHNLFYNEKFDTSQDKELWKRCIKHFKIKNIPKPLVKYRVHEKSNRKLNPKNHEKNKIKIYKKTLSNLDLNLNLSTFYINEKKSKDLINRIENDLIKLYNFLLKHRDYEKDSLKREINKRWFKVCYKSANLGWWVYRKYKSFPLRRNILSRRRKIKFIVKCIFKKSSFTFL</sequence>
<dbReference type="GO" id="GO:0016758">
    <property type="term" value="F:hexosyltransferase activity"/>
    <property type="evidence" value="ECO:0007669"/>
    <property type="project" value="UniProtKB-ARBA"/>
</dbReference>
<keyword evidence="3" id="KW-1185">Reference proteome</keyword>
<dbReference type="PANTHER" id="PTHR22916:SF3">
    <property type="entry name" value="UDP-GLCNAC:BETAGAL BETA-1,3-N-ACETYLGLUCOSAMINYLTRANSFERASE-LIKE PROTEIN 1"/>
    <property type="match status" value="1"/>
</dbReference>
<gene>
    <name evidence="2" type="ORF">SAMN04488692_12725</name>
</gene>
<proteinExistence type="predicted"/>
<dbReference type="PANTHER" id="PTHR22916">
    <property type="entry name" value="GLYCOSYLTRANSFERASE"/>
    <property type="match status" value="1"/>
</dbReference>
<dbReference type="InterPro" id="IPR001173">
    <property type="entry name" value="Glyco_trans_2-like"/>
</dbReference>
<dbReference type="SUPFAM" id="SSF53448">
    <property type="entry name" value="Nucleotide-diphospho-sugar transferases"/>
    <property type="match status" value="1"/>
</dbReference>
<accession>A0A1G9SAW9</accession>
<evidence type="ECO:0000313" key="3">
    <source>
        <dbReference type="Proteomes" id="UP000199476"/>
    </source>
</evidence>
<evidence type="ECO:0000259" key="1">
    <source>
        <dbReference type="Pfam" id="PF00535"/>
    </source>
</evidence>
<organism evidence="2 3">
    <name type="scientific">Halarsenatibacter silvermanii</name>
    <dbReference type="NCBI Taxonomy" id="321763"/>
    <lineage>
        <taxon>Bacteria</taxon>
        <taxon>Bacillati</taxon>
        <taxon>Bacillota</taxon>
        <taxon>Clostridia</taxon>
        <taxon>Halanaerobiales</taxon>
        <taxon>Halarsenatibacteraceae</taxon>
        <taxon>Halarsenatibacter</taxon>
    </lineage>
</organism>
<reference evidence="2 3" key="1">
    <citation type="submission" date="2016-10" db="EMBL/GenBank/DDBJ databases">
        <authorList>
            <person name="de Groot N.N."/>
        </authorList>
    </citation>
    <scope>NUCLEOTIDE SEQUENCE [LARGE SCALE GENOMIC DNA]</scope>
    <source>
        <strain evidence="2 3">SLAS-1</strain>
    </source>
</reference>
<dbReference type="AlphaFoldDB" id="A0A1G9SAW9"/>
<dbReference type="STRING" id="321763.SAMN04488692_12725"/>
<dbReference type="OrthoDB" id="396512at2"/>
<keyword evidence="2" id="KW-0808">Transferase</keyword>
<protein>
    <submittedName>
        <fullName evidence="2">Glycosyl transferase family 2</fullName>
    </submittedName>
</protein>
<dbReference type="Pfam" id="PF00535">
    <property type="entry name" value="Glycos_transf_2"/>
    <property type="match status" value="1"/>
</dbReference>
<dbReference type="Gene3D" id="3.90.550.10">
    <property type="entry name" value="Spore Coat Polysaccharide Biosynthesis Protein SpsA, Chain A"/>
    <property type="match status" value="1"/>
</dbReference>
<feature type="domain" description="Glycosyltransferase 2-like" evidence="1">
    <location>
        <begin position="7"/>
        <end position="153"/>
    </location>
</feature>
<dbReference type="RefSeq" id="WP_159429929.1">
    <property type="nucleotide sequence ID" value="NZ_FNGO01000027.1"/>
</dbReference>
<dbReference type="EMBL" id="FNGO01000027">
    <property type="protein sequence ID" value="SDM32624.1"/>
    <property type="molecule type" value="Genomic_DNA"/>
</dbReference>
<dbReference type="InterPro" id="IPR029044">
    <property type="entry name" value="Nucleotide-diphossugar_trans"/>
</dbReference>
<name>A0A1G9SAW9_9FIRM</name>
<dbReference type="Proteomes" id="UP000199476">
    <property type="component" value="Unassembled WGS sequence"/>
</dbReference>
<evidence type="ECO:0000313" key="2">
    <source>
        <dbReference type="EMBL" id="SDM32624.1"/>
    </source>
</evidence>